<dbReference type="PANTHER" id="PTHR24159">
    <property type="match status" value="1"/>
</dbReference>
<comment type="caution">
    <text evidence="1">The sequence shown here is derived from an EMBL/GenBank/DDBJ whole genome shotgun (WGS) entry which is preliminary data.</text>
</comment>
<evidence type="ECO:0000313" key="1">
    <source>
        <dbReference type="EMBL" id="OHT07456.1"/>
    </source>
</evidence>
<evidence type="ECO:0000313" key="2">
    <source>
        <dbReference type="Proteomes" id="UP000179807"/>
    </source>
</evidence>
<protein>
    <submittedName>
        <fullName evidence="1">Ankyrin repeat domain protein</fullName>
    </submittedName>
</protein>
<reference evidence="1" key="1">
    <citation type="submission" date="2016-10" db="EMBL/GenBank/DDBJ databases">
        <authorList>
            <person name="Benchimol M."/>
            <person name="Almeida L.G."/>
            <person name="Vasconcelos A.T."/>
            <person name="Perreira-Neves A."/>
            <person name="Rosa I.A."/>
            <person name="Tasca T."/>
            <person name="Bogo M.R."/>
            <person name="de Souza W."/>
        </authorList>
    </citation>
    <scope>NUCLEOTIDE SEQUENCE [LARGE SCALE GENOMIC DNA]</scope>
    <source>
        <strain evidence="1">K</strain>
    </source>
</reference>
<accession>A0A1J4K988</accession>
<dbReference type="PANTHER" id="PTHR24159:SF5">
    <property type="entry name" value="ANK_REP_REGION DOMAIN-CONTAINING PROTEIN"/>
    <property type="match status" value="1"/>
</dbReference>
<dbReference type="RefSeq" id="XP_068360592.1">
    <property type="nucleotide sequence ID" value="XM_068503653.1"/>
</dbReference>
<gene>
    <name evidence="1" type="ORF">TRFO_24265</name>
</gene>
<dbReference type="GeneID" id="94838357"/>
<dbReference type="VEuPathDB" id="TrichDB:TRFO_24265"/>
<dbReference type="InterPro" id="IPR036770">
    <property type="entry name" value="Ankyrin_rpt-contain_sf"/>
</dbReference>
<proteinExistence type="predicted"/>
<keyword evidence="2" id="KW-1185">Reference proteome</keyword>
<dbReference type="Gene3D" id="1.25.40.20">
    <property type="entry name" value="Ankyrin repeat-containing domain"/>
    <property type="match status" value="1"/>
</dbReference>
<sequence length="149" mass="17124">MFFPFEMYLCLQEDNEKHLMDCISHNLNIDMIFPRDWKGENEILSHRPSLLGMAAFYCAIKCFRLLIANGATITTKDEASTSIASFSAAGGSIDILTILNEFDVDFSNSLRYAAMYGKTEAFFWIYNNRFNQRELFQTIVLVKEVTSML</sequence>
<organism evidence="1 2">
    <name type="scientific">Tritrichomonas foetus</name>
    <dbReference type="NCBI Taxonomy" id="1144522"/>
    <lineage>
        <taxon>Eukaryota</taxon>
        <taxon>Metamonada</taxon>
        <taxon>Parabasalia</taxon>
        <taxon>Tritrichomonadida</taxon>
        <taxon>Tritrichomonadidae</taxon>
        <taxon>Tritrichomonas</taxon>
    </lineage>
</organism>
<dbReference type="EMBL" id="MLAK01000695">
    <property type="protein sequence ID" value="OHT07456.1"/>
    <property type="molecule type" value="Genomic_DNA"/>
</dbReference>
<dbReference type="Proteomes" id="UP000179807">
    <property type="component" value="Unassembled WGS sequence"/>
</dbReference>
<dbReference type="AlphaFoldDB" id="A0A1J4K988"/>
<name>A0A1J4K988_9EUKA</name>
<dbReference type="SUPFAM" id="SSF48403">
    <property type="entry name" value="Ankyrin repeat"/>
    <property type="match status" value="1"/>
</dbReference>